<dbReference type="EMBL" id="BTSX01000003">
    <property type="protein sequence ID" value="GMS89498.1"/>
    <property type="molecule type" value="Genomic_DNA"/>
</dbReference>
<evidence type="ECO:0000256" key="1">
    <source>
        <dbReference type="SAM" id="SignalP"/>
    </source>
</evidence>
<feature type="chain" id="PRO_5043416924" evidence="1">
    <location>
        <begin position="17"/>
        <end position="301"/>
    </location>
</feature>
<keyword evidence="1" id="KW-0732">Signal</keyword>
<proteinExistence type="predicted"/>
<dbReference type="Proteomes" id="UP001432027">
    <property type="component" value="Unassembled WGS sequence"/>
</dbReference>
<evidence type="ECO:0000313" key="3">
    <source>
        <dbReference type="Proteomes" id="UP001432027"/>
    </source>
</evidence>
<keyword evidence="3" id="KW-1185">Reference proteome</keyword>
<comment type="caution">
    <text evidence="2">The sequence shown here is derived from an EMBL/GenBank/DDBJ whole genome shotgun (WGS) entry which is preliminary data.</text>
</comment>
<dbReference type="InterPro" id="IPR006150">
    <property type="entry name" value="Cys_repeat_1"/>
</dbReference>
<gene>
    <name evidence="2" type="ORF">PENTCL1PPCAC_11673</name>
</gene>
<name>A0AAV5T5P3_9BILA</name>
<accession>A0AAV5T5P3</accession>
<protein>
    <submittedName>
        <fullName evidence="2">Uncharacterized protein</fullName>
    </submittedName>
</protein>
<dbReference type="AlphaFoldDB" id="A0AAV5T5P3"/>
<organism evidence="2 3">
    <name type="scientific">Pristionchus entomophagus</name>
    <dbReference type="NCBI Taxonomy" id="358040"/>
    <lineage>
        <taxon>Eukaryota</taxon>
        <taxon>Metazoa</taxon>
        <taxon>Ecdysozoa</taxon>
        <taxon>Nematoda</taxon>
        <taxon>Chromadorea</taxon>
        <taxon>Rhabditida</taxon>
        <taxon>Rhabditina</taxon>
        <taxon>Diplogasteromorpha</taxon>
        <taxon>Diplogasteroidea</taxon>
        <taxon>Neodiplogasteridae</taxon>
        <taxon>Pristionchus</taxon>
    </lineage>
</organism>
<evidence type="ECO:0000313" key="2">
    <source>
        <dbReference type="EMBL" id="GMS89498.1"/>
    </source>
</evidence>
<feature type="non-terminal residue" evidence="2">
    <location>
        <position position="301"/>
    </location>
</feature>
<dbReference type="SMART" id="SM00289">
    <property type="entry name" value="WR1"/>
    <property type="match status" value="3"/>
</dbReference>
<reference evidence="2" key="1">
    <citation type="submission" date="2023-10" db="EMBL/GenBank/DDBJ databases">
        <title>Genome assembly of Pristionchus species.</title>
        <authorList>
            <person name="Yoshida K."/>
            <person name="Sommer R.J."/>
        </authorList>
    </citation>
    <scope>NUCLEOTIDE SEQUENCE</scope>
    <source>
        <strain evidence="2">RS0144</strain>
    </source>
</reference>
<feature type="signal peptide" evidence="1">
    <location>
        <begin position="1"/>
        <end position="16"/>
    </location>
</feature>
<sequence length="301" mass="31694">MNSLLFSLLSLSIAYAAVITPFNLVKVTPCTQQVSDGPCADRDNSCKTSGYMCDTTTSLCCPMVDYKDEKNLIGPALAGDAPCQAFYTPVSIEGSDAPNNKECVALASLPADVQCPIARQGTDPCSPTSPTCTAGFSCWPVAGICCQDVVSWKKGRIEDEADKTLLFSSAIDKTSNAIKVSCDESIAMGECTWNNACTNIGYMCDTVKGYCCPVVEYTDETQIAAGPALNGTCAEGWAVVNIPGGEEGGECVSVFSIPGICPSDGNSTTCKMNPNSKKKCSEEGFTCFEPANICCPDDYSP</sequence>